<comment type="similarity">
    <text evidence="3">Belongs to the VTS1 family.</text>
</comment>
<dbReference type="GO" id="GO:0000932">
    <property type="term" value="C:P-body"/>
    <property type="evidence" value="ECO:0007669"/>
    <property type="project" value="UniProtKB-SubCell"/>
</dbReference>
<comment type="subunit">
    <text evidence="6">Monomer. Binds to RNA.</text>
</comment>
<dbReference type="GO" id="GO:0000289">
    <property type="term" value="P:nuclear-transcribed mRNA poly(A) tail shortening"/>
    <property type="evidence" value="ECO:0007669"/>
    <property type="project" value="TreeGrafter"/>
</dbReference>
<gene>
    <name evidence="10" type="ORF">SAMEA4029010_CIC11G00000003320</name>
</gene>
<dbReference type="PANTHER" id="PTHR12515">
    <property type="entry name" value="STERILE ALPHA MOTIF DOMAIN CONTAINING PROTEIN 4-RELATED"/>
    <property type="match status" value="1"/>
</dbReference>
<keyword evidence="4" id="KW-0963">Cytoplasm</keyword>
<feature type="compositionally biased region" description="Low complexity" evidence="8">
    <location>
        <begin position="84"/>
        <end position="120"/>
    </location>
</feature>
<dbReference type="InterPro" id="IPR001660">
    <property type="entry name" value="SAM"/>
</dbReference>
<dbReference type="InterPro" id="IPR050897">
    <property type="entry name" value="SMAUG/VTS1_RNA-bind"/>
</dbReference>
<evidence type="ECO:0000256" key="1">
    <source>
        <dbReference type="ARBA" id="ARBA00004201"/>
    </source>
</evidence>
<evidence type="ECO:0000256" key="4">
    <source>
        <dbReference type="ARBA" id="ARBA00022490"/>
    </source>
</evidence>
<evidence type="ECO:0000313" key="11">
    <source>
        <dbReference type="Proteomes" id="UP000182334"/>
    </source>
</evidence>
<dbReference type="PROSITE" id="PS50105">
    <property type="entry name" value="SAM_DOMAIN"/>
    <property type="match status" value="1"/>
</dbReference>
<dbReference type="OrthoDB" id="2155283at2759"/>
<dbReference type="Proteomes" id="UP000182334">
    <property type="component" value="Chromosome IV"/>
</dbReference>
<proteinExistence type="inferred from homology"/>
<dbReference type="PANTHER" id="PTHR12515:SF5">
    <property type="entry name" value="PROTEIN SMAUG"/>
    <property type="match status" value="1"/>
</dbReference>
<feature type="region of interest" description="Disordered" evidence="8">
    <location>
        <begin position="67"/>
        <end position="145"/>
    </location>
</feature>
<feature type="compositionally biased region" description="Low complexity" evidence="8">
    <location>
        <begin position="67"/>
        <end position="77"/>
    </location>
</feature>
<dbReference type="Gene3D" id="1.10.150.50">
    <property type="entry name" value="Transcription Factor, Ets-1"/>
    <property type="match status" value="1"/>
</dbReference>
<dbReference type="CDD" id="cd09556">
    <property type="entry name" value="SAM_VTS1_fungal"/>
    <property type="match status" value="1"/>
</dbReference>
<evidence type="ECO:0000256" key="8">
    <source>
        <dbReference type="SAM" id="MobiDB-lite"/>
    </source>
</evidence>
<reference evidence="10 11" key="1">
    <citation type="submission" date="2016-10" db="EMBL/GenBank/DDBJ databases">
        <authorList>
            <person name="de Groot N.N."/>
        </authorList>
    </citation>
    <scope>NUCLEOTIDE SEQUENCE [LARGE SCALE GENOMIC DNA]</scope>
    <source>
        <strain evidence="10 11">CBS 141442</strain>
    </source>
</reference>
<evidence type="ECO:0000256" key="5">
    <source>
        <dbReference type="ARBA" id="ARBA00022884"/>
    </source>
</evidence>
<dbReference type="InterPro" id="IPR037635">
    <property type="entry name" value="VTS1_SAM"/>
</dbReference>
<feature type="domain" description="SAM" evidence="9">
    <location>
        <begin position="508"/>
        <end position="566"/>
    </location>
</feature>
<name>A0A1L0BUJ3_9ASCO</name>
<feature type="compositionally biased region" description="Low complexity" evidence="8">
    <location>
        <begin position="132"/>
        <end position="145"/>
    </location>
</feature>
<dbReference type="STRING" id="45354.A0A1L0BUJ3"/>
<evidence type="ECO:0000256" key="3">
    <source>
        <dbReference type="ARBA" id="ARBA00007325"/>
    </source>
</evidence>
<protein>
    <recommendedName>
        <fullName evidence="7">RNA-binding protein VTS1</fullName>
    </recommendedName>
</protein>
<dbReference type="GO" id="GO:0003729">
    <property type="term" value="F:mRNA binding"/>
    <property type="evidence" value="ECO:0007669"/>
    <property type="project" value="InterPro"/>
</dbReference>
<feature type="region of interest" description="Disordered" evidence="8">
    <location>
        <begin position="1"/>
        <end position="50"/>
    </location>
</feature>
<keyword evidence="5" id="KW-0694">RNA-binding</keyword>
<feature type="compositionally biased region" description="Polar residues" evidence="8">
    <location>
        <begin position="122"/>
        <end position="131"/>
    </location>
</feature>
<dbReference type="Pfam" id="PF07647">
    <property type="entry name" value="SAM_2"/>
    <property type="match status" value="1"/>
</dbReference>
<comment type="subcellular location">
    <subcellularLocation>
        <location evidence="1">Cytoplasm</location>
        <location evidence="1">P-body</location>
    </subcellularLocation>
    <subcellularLocation>
        <location evidence="2">Cytoplasm</location>
        <location evidence="2">Cytosol</location>
    </subcellularLocation>
</comment>
<evidence type="ECO:0000313" key="10">
    <source>
        <dbReference type="EMBL" id="SGZ53970.1"/>
    </source>
</evidence>
<accession>A0A1L0BUJ3</accession>
<evidence type="ECO:0000256" key="6">
    <source>
        <dbReference type="ARBA" id="ARBA00024046"/>
    </source>
</evidence>
<dbReference type="EMBL" id="LT635759">
    <property type="protein sequence ID" value="SGZ53970.1"/>
    <property type="molecule type" value="Genomic_DNA"/>
</dbReference>
<dbReference type="AlphaFoldDB" id="A0A1L0BUJ3"/>
<evidence type="ECO:0000256" key="2">
    <source>
        <dbReference type="ARBA" id="ARBA00004514"/>
    </source>
</evidence>
<keyword evidence="11" id="KW-1185">Reference proteome</keyword>
<evidence type="ECO:0000256" key="7">
    <source>
        <dbReference type="ARBA" id="ARBA00024136"/>
    </source>
</evidence>
<dbReference type="GO" id="GO:0005829">
    <property type="term" value="C:cytosol"/>
    <property type="evidence" value="ECO:0007669"/>
    <property type="project" value="UniProtKB-SubCell"/>
</dbReference>
<dbReference type="InterPro" id="IPR013761">
    <property type="entry name" value="SAM/pointed_sf"/>
</dbReference>
<feature type="compositionally biased region" description="Polar residues" evidence="8">
    <location>
        <begin position="41"/>
        <end position="50"/>
    </location>
</feature>
<sequence length="568" mass="61711">MDKNQDFVSPEYTSRPIILSPPPMEPLTSSFGGDSLRLGPQNYQRNQSVGYNLQQEFEALKADLDLDLSNSNDGVNDAPDRDSSSASSNIALNAGAPGSAHGPQSQGSQGSHGSHGPHGSHNTHGQSSNSASGSRVLSGGPSLLSPVSNASNSNFGLGPSLSDNLMRDRALSPGASNSGGLQALLNNKSTGFLPNLNSVPSRPQSVNDFSNLLPRLSQQTFSRVHNSSNFYLDMLSFTGWIENLSPQDMLIMLDYWCNNLPFDILLTMRSRLETHTHLGSQPPSFSNVSNMSYPQYGADYMPEIDSLSLDGMRHQQTMSNVSLVQPKPKANTFRSHLFVDPKVQRPKLADPTVKPQAGQAQFDRARSPASHLYEKTNFLQLAAASSNSPHSYPLGQQMTNSSEEGLDLSATSKLGALATINSRVALDSNRKNHQVGPNRHTALAYEELINRTANSSSVPAPTTQKYSTAAMAGMVKKKEVESPIKVRPSTPVGNSSMPNEIASVELLNNIPAWLKLLRLHKYTDCLKDIYWKDLVELSDEQLEDKGVKALGARRKLLKAFDTVKQART</sequence>
<organism evidence="10 11">
    <name type="scientific">Sungouiella intermedia</name>
    <dbReference type="NCBI Taxonomy" id="45354"/>
    <lineage>
        <taxon>Eukaryota</taxon>
        <taxon>Fungi</taxon>
        <taxon>Dikarya</taxon>
        <taxon>Ascomycota</taxon>
        <taxon>Saccharomycotina</taxon>
        <taxon>Pichiomycetes</taxon>
        <taxon>Metschnikowiaceae</taxon>
        <taxon>Sungouiella</taxon>
    </lineage>
</organism>
<dbReference type="SMART" id="SM00454">
    <property type="entry name" value="SAM"/>
    <property type="match status" value="1"/>
</dbReference>
<evidence type="ECO:0000259" key="9">
    <source>
        <dbReference type="PROSITE" id="PS50105"/>
    </source>
</evidence>
<dbReference type="SUPFAM" id="SSF47769">
    <property type="entry name" value="SAM/Pointed domain"/>
    <property type="match status" value="1"/>
</dbReference>